<dbReference type="EMBL" id="CNGE01002199">
    <property type="protein sequence ID" value="CKU82178.1"/>
    <property type="molecule type" value="Genomic_DNA"/>
</dbReference>
<gene>
    <name evidence="1" type="ORF">ERS027646_04963</name>
</gene>
<organism evidence="1 2">
    <name type="scientific">Mycobacterium tuberculosis</name>
    <dbReference type="NCBI Taxonomy" id="1773"/>
    <lineage>
        <taxon>Bacteria</taxon>
        <taxon>Bacillati</taxon>
        <taxon>Actinomycetota</taxon>
        <taxon>Actinomycetes</taxon>
        <taxon>Mycobacteriales</taxon>
        <taxon>Mycobacteriaceae</taxon>
        <taxon>Mycobacterium</taxon>
        <taxon>Mycobacterium tuberculosis complex</taxon>
    </lineage>
</organism>
<evidence type="ECO:0000313" key="1">
    <source>
        <dbReference type="EMBL" id="CKU82178.1"/>
    </source>
</evidence>
<reference evidence="1 2" key="1">
    <citation type="submission" date="2015-03" db="EMBL/GenBank/DDBJ databases">
        <authorList>
            <consortium name="Pathogen Informatics"/>
        </authorList>
    </citation>
    <scope>NUCLEOTIDE SEQUENCE [LARGE SCALE GENOMIC DNA]</scope>
    <source>
        <strain evidence="1 2">Bir 172</strain>
    </source>
</reference>
<dbReference type="Proteomes" id="UP000048948">
    <property type="component" value="Unassembled WGS sequence"/>
</dbReference>
<evidence type="ECO:0000313" key="2">
    <source>
        <dbReference type="Proteomes" id="UP000048948"/>
    </source>
</evidence>
<protein>
    <submittedName>
        <fullName evidence="1">Uncharacterized protein</fullName>
    </submittedName>
</protein>
<proteinExistence type="predicted"/>
<dbReference type="AlphaFoldDB" id="A0A655AXS5"/>
<name>A0A655AXS5_MYCTX</name>
<sequence>MPLTEAPISADGVKSWVIRSAASTSAAATPAR</sequence>
<accession>A0A655AXS5</accession>